<dbReference type="EMBL" id="JABBJF010000004">
    <property type="protein sequence ID" value="MBC1185549.1"/>
    <property type="molecule type" value="Genomic_DNA"/>
</dbReference>
<evidence type="ECO:0000313" key="2">
    <source>
        <dbReference type="EMBL" id="MBC1185549.1"/>
    </source>
</evidence>
<organism evidence="2 3">
    <name type="scientific">Kluyvera sichuanensis</name>
    <dbReference type="NCBI Taxonomy" id="2725494"/>
    <lineage>
        <taxon>Bacteria</taxon>
        <taxon>Pseudomonadati</taxon>
        <taxon>Pseudomonadota</taxon>
        <taxon>Gammaproteobacteria</taxon>
        <taxon>Enterobacterales</taxon>
        <taxon>Enterobacteriaceae</taxon>
        <taxon>Kluyvera</taxon>
    </lineage>
</organism>
<dbReference type="RefSeq" id="WP_185667329.1">
    <property type="nucleotide sequence ID" value="NZ_JABBJF010000004.1"/>
</dbReference>
<name>A0ABR6RR06_9ENTR</name>
<dbReference type="Proteomes" id="UP000607331">
    <property type="component" value="Unassembled WGS sequence"/>
</dbReference>
<feature type="region of interest" description="Disordered" evidence="1">
    <location>
        <begin position="164"/>
        <end position="192"/>
    </location>
</feature>
<comment type="caution">
    <text evidence="2">The sequence shown here is derived from an EMBL/GenBank/DDBJ whole genome shotgun (WGS) entry which is preliminary data.</text>
</comment>
<sequence>MTVKIDRKLNFVSTVIREDGTLLYLHAVPLPYEVVEENCVLLGSMFNNFFSMVGGIGAPRVAAMMLRKALKAQQEREPGAPTIIDDMQRLTTVVWNDDGTWKTTPLDTAFKQGIISQDEYREVEGEVVFFMVASAIQKANLIAGTVGQALDAYNGQLTSLTSTGYRDSLPTSKTDIDTQTPIPQQELSHIPS</sequence>
<proteinExistence type="predicted"/>
<evidence type="ECO:0000256" key="1">
    <source>
        <dbReference type="SAM" id="MobiDB-lite"/>
    </source>
</evidence>
<gene>
    <name evidence="2" type="ORF">HII27_07435</name>
</gene>
<keyword evidence="3" id="KW-1185">Reference proteome</keyword>
<protein>
    <submittedName>
        <fullName evidence="2">Uncharacterized protein</fullName>
    </submittedName>
</protein>
<accession>A0ABR6RR06</accession>
<evidence type="ECO:0000313" key="3">
    <source>
        <dbReference type="Proteomes" id="UP000607331"/>
    </source>
</evidence>
<reference evidence="2 3" key="1">
    <citation type="submission" date="2020-04" db="EMBL/GenBank/DDBJ databases">
        <title>The draft genome of Kluyvera sichuanensis strain SCKS090646.</title>
        <authorList>
            <person name="Wei L."/>
            <person name="Liu L."/>
            <person name="Feng Y."/>
            <person name="Zong Z."/>
        </authorList>
    </citation>
    <scope>NUCLEOTIDE SEQUENCE [LARGE SCALE GENOMIC DNA]</scope>
    <source>
        <strain evidence="2 3">090646</strain>
    </source>
</reference>